<proteinExistence type="predicted"/>
<dbReference type="EMBL" id="FOAP01000005">
    <property type="protein sequence ID" value="SEL27547.1"/>
    <property type="molecule type" value="Genomic_DNA"/>
</dbReference>
<dbReference type="Proteomes" id="UP000182719">
    <property type="component" value="Unassembled WGS sequence"/>
</dbReference>
<evidence type="ECO:0008006" key="3">
    <source>
        <dbReference type="Google" id="ProtNLM"/>
    </source>
</evidence>
<gene>
    <name evidence="1" type="ORF">SAMN05444354_10585</name>
</gene>
<protein>
    <recommendedName>
        <fullName evidence="3">Lipoprotein</fullName>
    </recommendedName>
</protein>
<dbReference type="AlphaFoldDB" id="A0A1H7NXC8"/>
<evidence type="ECO:0000313" key="1">
    <source>
        <dbReference type="EMBL" id="SEL27547.1"/>
    </source>
</evidence>
<evidence type="ECO:0000313" key="2">
    <source>
        <dbReference type="Proteomes" id="UP000182719"/>
    </source>
</evidence>
<dbReference type="OrthoDB" id="5507754at2"/>
<sequence length="225" mass="24709">MTTMRNKLMKSAVILAVAVGFGTGCGGTYEEPEFSQDLETAGQEAVAEEPRKVEDMSALFDDVEGVLYVVDTEQDMVLKQLGAQQVGANAYEAINRPTGEKLFFTLKPSPISWWPSLFTRCPNGQYVLNGRPCPKLELQTPNLQVWRNSSCSQRIQAAGTSACTTSSVTGTSYKYQYLESWKCGVGTGYCVNWKSIQSLRYNYNLAACGGNPVSISQTTNYLCAR</sequence>
<accession>A0A1H7NXC8</accession>
<dbReference type="PROSITE" id="PS51257">
    <property type="entry name" value="PROKAR_LIPOPROTEIN"/>
    <property type="match status" value="1"/>
</dbReference>
<keyword evidence="2" id="KW-1185">Reference proteome</keyword>
<reference evidence="2" key="1">
    <citation type="submission" date="2016-10" db="EMBL/GenBank/DDBJ databases">
        <authorList>
            <person name="Varghese N."/>
            <person name="Submissions S."/>
        </authorList>
    </citation>
    <scope>NUCLEOTIDE SEQUENCE [LARGE SCALE GENOMIC DNA]</scope>
    <source>
        <strain evidence="2">DSM 17044</strain>
    </source>
</reference>
<name>A0A1H7NXC8_STIAU</name>
<dbReference type="RefSeq" id="WP_075006429.1">
    <property type="nucleotide sequence ID" value="NZ_FOAP01000005.1"/>
</dbReference>
<organism evidence="1 2">
    <name type="scientific">Stigmatella aurantiaca</name>
    <dbReference type="NCBI Taxonomy" id="41"/>
    <lineage>
        <taxon>Bacteria</taxon>
        <taxon>Pseudomonadati</taxon>
        <taxon>Myxococcota</taxon>
        <taxon>Myxococcia</taxon>
        <taxon>Myxococcales</taxon>
        <taxon>Cystobacterineae</taxon>
        <taxon>Archangiaceae</taxon>
        <taxon>Stigmatella</taxon>
    </lineage>
</organism>